<feature type="domain" description="DUF7507" evidence="4">
    <location>
        <begin position="2126"/>
        <end position="2211"/>
    </location>
</feature>
<feature type="domain" description="DUF11" evidence="3">
    <location>
        <begin position="3868"/>
        <end position="3979"/>
    </location>
</feature>
<keyword evidence="6" id="KW-1185">Reference proteome</keyword>
<feature type="domain" description="DUF7507" evidence="4">
    <location>
        <begin position="231"/>
        <end position="333"/>
    </location>
</feature>
<feature type="domain" description="DUF7507" evidence="4">
    <location>
        <begin position="352"/>
        <end position="454"/>
    </location>
</feature>
<evidence type="ECO:0008006" key="7">
    <source>
        <dbReference type="Google" id="ProtNLM"/>
    </source>
</evidence>
<feature type="compositionally biased region" description="Polar residues" evidence="1">
    <location>
        <begin position="791"/>
        <end position="801"/>
    </location>
</feature>
<dbReference type="InterPro" id="IPR001434">
    <property type="entry name" value="OmcB-like_DUF11"/>
</dbReference>
<feature type="domain" description="DUF7507" evidence="4">
    <location>
        <begin position="469"/>
        <end position="564"/>
    </location>
</feature>
<feature type="domain" description="DUF7507" evidence="4">
    <location>
        <begin position="933"/>
        <end position="1030"/>
    </location>
</feature>
<dbReference type="Proteomes" id="UP000049222">
    <property type="component" value="Unassembled WGS sequence"/>
</dbReference>
<feature type="chain" id="PRO_5005807745" description="DUF11 domain-containing protein" evidence="2">
    <location>
        <begin position="30"/>
        <end position="4206"/>
    </location>
</feature>
<evidence type="ECO:0000256" key="2">
    <source>
        <dbReference type="SAM" id="SignalP"/>
    </source>
</evidence>
<keyword evidence="2" id="KW-0732">Signal</keyword>
<dbReference type="PANTHER" id="PTHR34819">
    <property type="entry name" value="LARGE CYSTEINE-RICH PERIPLASMIC PROTEIN OMCB"/>
    <property type="match status" value="1"/>
</dbReference>
<feature type="domain" description="DUF7507" evidence="4">
    <location>
        <begin position="1887"/>
        <end position="1976"/>
    </location>
</feature>
<feature type="domain" description="DUF7507" evidence="4">
    <location>
        <begin position="804"/>
        <end position="909"/>
    </location>
</feature>
<feature type="domain" description="DUF7507" evidence="4">
    <location>
        <begin position="1637"/>
        <end position="1729"/>
    </location>
</feature>
<dbReference type="STRING" id="420998.JDO7802_00081"/>
<feature type="domain" description="DUF7507" evidence="4">
    <location>
        <begin position="2352"/>
        <end position="2466"/>
    </location>
</feature>
<feature type="domain" description="DUF7507" evidence="4">
    <location>
        <begin position="3240"/>
        <end position="3334"/>
    </location>
</feature>
<feature type="domain" description="DUF7507" evidence="4">
    <location>
        <begin position="1390"/>
        <end position="1483"/>
    </location>
</feature>
<dbReference type="RefSeq" id="WP_144430466.1">
    <property type="nucleotide sequence ID" value="NZ_CXSU01000004.1"/>
</dbReference>
<organism evidence="5 6">
    <name type="scientific">Jannaschia donghaensis</name>
    <dbReference type="NCBI Taxonomy" id="420998"/>
    <lineage>
        <taxon>Bacteria</taxon>
        <taxon>Pseudomonadati</taxon>
        <taxon>Pseudomonadota</taxon>
        <taxon>Alphaproteobacteria</taxon>
        <taxon>Rhodobacterales</taxon>
        <taxon>Roseobacteraceae</taxon>
        <taxon>Jannaschia</taxon>
    </lineage>
</organism>
<name>A0A0M6YDM1_9RHOB</name>
<feature type="domain" description="DUF7507" evidence="4">
    <location>
        <begin position="3134"/>
        <end position="3218"/>
    </location>
</feature>
<evidence type="ECO:0000256" key="1">
    <source>
        <dbReference type="SAM" id="MobiDB-lite"/>
    </source>
</evidence>
<feature type="region of interest" description="Disordered" evidence="1">
    <location>
        <begin position="2454"/>
        <end position="2481"/>
    </location>
</feature>
<feature type="domain" description="DUF7507" evidence="4">
    <location>
        <begin position="1155"/>
        <end position="1248"/>
    </location>
</feature>
<dbReference type="InterPro" id="IPR055354">
    <property type="entry name" value="DUF7507"/>
</dbReference>
<evidence type="ECO:0000259" key="4">
    <source>
        <dbReference type="Pfam" id="PF24346"/>
    </source>
</evidence>
<feature type="domain" description="DUF7507" evidence="4">
    <location>
        <begin position="2486"/>
        <end position="2600"/>
    </location>
</feature>
<dbReference type="InterPro" id="IPR047589">
    <property type="entry name" value="DUF11_rpt"/>
</dbReference>
<dbReference type="NCBIfam" id="TIGR01451">
    <property type="entry name" value="B_ant_repeat"/>
    <property type="match status" value="10"/>
</dbReference>
<sequence>MTIKAGWVRRGLALLGVVATLFAAPDASATPFTTTVPDTGVQLPDSYPEAGGVAVVLTGANGNIYYQFSDPSGAFVGFQNRGTPSRFNGNPFTINDPINLECGFRSCTDYFGGSIVRMDIRFSAYDGDTQVGGFDFNRITLRINGFDVGNWSGRTTDRTNNSGTRSFGQVSGFGNNTFNTGWFSSTNPALLSNILSTNRTVTQVFDQTPNDNYWDFTRGPSLGNQRLRTIAPGLEFTKTITAGATFGAVGDTVSYRLVASNIGSVDIDDVIITDDRIAALTCGPDNDLEATPSGSASTPQQLICTADYRVTQADIDAGTIVNTANATGEPAFGSLGDLQASATATGPARNDAVSLVKSGGPDPFGNAGSQVTYTFTVTNDGNTTLRNVAVTDPRLSGFDCDLGTILPRSADTTDNTASCTGTYTVTQGDVDAFVNDGTALTNTARVDADGAAGPVFDTASADLDGPAAAPALTVAKTALDSDFGAVGDTLNYSVAVTNTGNVGWTGPPTVTDVIRGVSQTVTCPAGAVAVGATVTCSVAYDVEQADLDAGVVDNLATATITVGGQTASGSDGARVTGTQTSGLTILKRLAAPAGAPFDAVGDTLTYEYVLTNTGNTPVTLAADGVRDDRIGVTCPVQSIAPNGGQTTCTSDAYDVTQEDLDAGGVTNTASATAQDVNGDPVVSPPTSLTVAATQRPSLAIVKVAPNVDPDDFVEGLRVTYEFTVNNTGNVTAEGPIRVTDDRIGAPFECAPGDLAPGGSIDCTGDYTVTEADEIAGFVTNTAFAQGATGPRSPQTSQTIPQEGSPAIGIEKEALTADFDDTSDVLQYRFTVTNTGNVAFDVPRDTITIVDPSVTLDPGCTPPGGTLFGQNSPNTPKSFVCTGSFAGLTQADIDAGEFVNTARAEVEYAPGAGGTPATIVSPDSAATVASAITPDFTLTKTSTGAATFDTVGDTLTYTFEIENLTNQTLASVEVTDPLIPGLSCAFTDVGPRATVDCTGTYDVDQADLDAGSVLNTARAVGVSPTGTRITRTDDETVDIDATVRDRLLSLEKTRVVPAGGSATTFAAAGETVEYILAVTNDGVRTIRDVVIRDEDLGATCTVAALAPGATDGTCRVSRTTTQADVEAGEYTNTATASATDVAPVNDALTLTGPTRAPAVDLTKLPGAPEFDATGDVVRFTLRVENTGNVTLTNLLVEDPDLDTPLSCSIPSLAPGAVDLRCVGTRTVTPDDVDIGFFDNTATVSATGTNAAGTPTGVNDSDTVRIDGPAPAPAIRVTKTERDGSNSFAGGIDEVFNFAVTNTGTVTLTNVTLTDDLTGFTCSVPTLAPSQTVTTCEVGASTIPASTTYTPDQDDVDAGRLTNIVTVSGQDRETTVVTDTARVDLNGPAQDPSISLAKTSTAGGGFTAVGDVLEYVYTVTNTGNITLTAPITVTDDRITVSCPALPPGGVAPGGTLVCTASDTATQADLDAGEVQNTAEAFVSQPVVPSPLNPTGVADERSGEQSLTLSATQAESITLTKRLKPGTAQTFDGPGDLSDAGNANNLTFEFLVRNDGNVTLTDAVTITDLDVPGTPFDCSASPVVPLAPGDTLICELAYAPTQGDVDAGGFTNRAQADTTFDGRPVTDGLSSVTVPAVQRPELTLTKMFRELDNPTQSFAETEVAIYDFTVTNVGNTTLPGPIEVEDNLIGTITCQTGPLTPGDSVTCEGRYTITADDVDLGSVTNVAFSTAGGVRSPEQTETIPEDVTPALSLTKVADTSVITSAGQVVTYTYTVENTSTGAIRPAFGNAITVEDDRVGTVQCPFPSGSSELAVDDPPLVCDRATDTVTQADLDAVSAEEMSGFLRNVATARTLFRSSTNVVSNVQTVVIPGASGQDVLSVEKSFENLTDPGNAASLGDEIEFTVLARNDGPRSLSGVTVSDAMLPGLTCAPAAPLTLAPDAQTVCTGIYTVRQSDLDDESLTNRADAQGAAPDGTVVQGSDTESVPLTGPAPELRITKTLVPTTSPVAGADFTDPGAVLQFRIEVENIGNITVDSITVTDDLVGVTPASCAVGTLAPGDAPDTSCLFEYTVTQEDVDRGSVANTARANGAARAGTVAEVSDGAGASGPDPEPGLGVSKVAIAPLPGGGFDTAGQVIDYVYTIANQGNVTLTLDPTFVDDRIPSANFAANCDPLPAGGLRPSETFECTASYTVTQDNVDAGTVTNLATFTFPDEYGTGPVVGTGTETVDGARTPSLRIDKTPSATTGLRVDDEITYSYLVTNTGNTRLTSIRLIDAQTSAAGTANLTIEDGGEIAILQPGDDATLTATYTVTQDDIDAGAPLTNIVTASADSPPGTTVDDATDDASVALQTGDGQLQVRKTVTTAAPATPKPGDTVIFEVTVENIGNVTLDDVALTDSVTRNGETAPLPGGPVPVFRTGDGGIAGALEVGETWVYDVTYALTQGDIDAGGIANSVTVDATDPQDRPVSDISDNGTGAGDAPTPVTFGRTPALEILKTVRTLPTDPVAGNEIVFAVTVENTGNLTLTDPTFAEDLRRADDAPVTTQPTPVLESGDTDAAGVFEVGELRVYTVTYALEQADIDAGGLSNSVVGSAFGPGGGAVSDTSDLGTGDGDDPTPAILNGTASLEAVKTLVGTAPAAPLPGAILRFEIAVENTGNLSLTAPVIVDRLTPVGGVAADPAPVAVFDRGDTDEDDTLDVGETWIYVVDHALRQADIDAGGLTNSAVVTADDPMGVEVSDVSDDDGPGDDPTAVTLTRTPGIETEKVVLNAPTVAGDTVRFEIRATNTGNVTLTGVDVTDEALTRADTTPLTLASGPDFVSSNRGSVPGSIIPGETAIFRATYILTQPDVDAGGVSNVATVGGRDPTGTSLGDPSDPAAVTILAAPELALVKRLTSGQASVAATGEVLSYAFDVTNRGNVTAGAVTVADPRITDAGGTVNCPATLLAPGARLTCTADYTVTQADIDAPGALLENTATASDGVAAPVRDGVTVPVQQTPALTLAKSAASVTVDGVTQPGVPPALFRVGAVVTYDFTVTNTGNTTLTATPAAPLTVTDNLIGTFDCVTSDLRPGAAQTCQATYTVTVDDVDLGSVTNLAAATVGGVTAPPVTETVPAGAVPALSTNKALTGITDAGGTPKAAFDTVGDLLRYDFTVTNTGQAALVRDISVRDARLDDPVVCFTSTAANPDFTPGETAICSATIAATQADLDAGELLNTAFAQTTFGASDRIVVSDVDSVTTPAGGAAAMTLDKAATTLPITGAGQVLTYTLTATNTGNRTLRAVAVDDPLLPGFTCRAATLAPGGTLVCAGDYTVTQDDIDAGLVVNEATATSVDPGGAGVGAEATLTLTTPDAAPGVALVKSATPEPFGAVGTTIEYRFAVRNTGNVTLTDVVVRDEIVTPPFTCTLPVLAVGANDATTCVLGYAVTPGDVDAGEIVNTATVAADGPRGTTATGTDTRATDGAAAEPALRAQKTAVLTGDPVAGSVVEYTLTLRNTGNVSLAVTDIADVMTRTDGTAIALDAPFRLLSGDANGDGRIDLAETWTYAAGHTLDQGDVDAGGVSNRVTVTGAPRVGPSVTDVADDGIDGDGNTMDDPTDTALAPAAGMSVVKTVKTAGAAAGEEVVFQVVATNLGNVTLTDLVLADTMANDDGLDVSAGVSDPVRVDGPAALAPNESSTWELRYTLTQADVDSGGLTNSVMARALSPLGEAVDDMSDNGLGDGSTPTLMPIVPAPAATLVKTAGAPERAGGTAFDVAFTLVAENTGNVTLTDLSLIDDLAAFADPAEVVSVSDLSATGFATGGANAAFDGDADAETLRAGTSLAPGEVGTVSFTLRIDTETGVPGRDNVATLTAPRLAEAVSASVAVDVIAPTGLVATKSVSPGTALLGETVTYTIEVENTGDFVETGLTLVDRLPAGLVAVPGSGRIDGDAVPGEAVAGRTVTWSPLTLNPGDRLVATLAVRVTEGPGEFVNSAFVRGPAGDVLSNVATATLVVRPEAVFDCGDVIGRVFDDVNLNGYYDGPDGAREDGITDQTFGGKGAVAPAQVRREEGLPRVRIATVDGTVITTDDHGRFNVPCAALPRDIGSNFTLKLDPSSLPTGYHITTENPRTIRLTPGTLAKMNFGAALADVVDVALTGAAFAGAQPSAGLVSGIDGFVGALGEAPVVLRLTYTTAGEGRDTARARLDAVERLIRGGWPRGRPAPVIERTIAGGR</sequence>
<feature type="domain" description="DUF7507" evidence="4">
    <location>
        <begin position="2880"/>
        <end position="2974"/>
    </location>
</feature>
<dbReference type="Pfam" id="PF24346">
    <property type="entry name" value="DUF7507"/>
    <property type="match status" value="29"/>
</dbReference>
<feature type="domain" description="DUF7507" evidence="4">
    <location>
        <begin position="1745"/>
        <end position="1857"/>
    </location>
</feature>
<feature type="domain" description="DUF7507" evidence="4">
    <location>
        <begin position="1060"/>
        <end position="1140"/>
    </location>
</feature>
<evidence type="ECO:0000313" key="6">
    <source>
        <dbReference type="Proteomes" id="UP000049222"/>
    </source>
</evidence>
<feature type="region of interest" description="Disordered" evidence="1">
    <location>
        <begin position="785"/>
        <end position="804"/>
    </location>
</feature>
<dbReference type="Pfam" id="PF01345">
    <property type="entry name" value="DUF11"/>
    <property type="match status" value="1"/>
</dbReference>
<feature type="signal peptide" evidence="2">
    <location>
        <begin position="1"/>
        <end position="29"/>
    </location>
</feature>
<feature type="domain" description="DUF7507" evidence="4">
    <location>
        <begin position="3348"/>
        <end position="3447"/>
    </location>
</feature>
<feature type="domain" description="DUF7507" evidence="4">
    <location>
        <begin position="1527"/>
        <end position="1624"/>
    </location>
</feature>
<feature type="domain" description="DUF7507" evidence="4">
    <location>
        <begin position="3460"/>
        <end position="3573"/>
    </location>
</feature>
<evidence type="ECO:0000313" key="5">
    <source>
        <dbReference type="EMBL" id="CTQ48080.1"/>
    </source>
</evidence>
<feature type="domain" description="DUF7507" evidence="4">
    <location>
        <begin position="1270"/>
        <end position="1377"/>
    </location>
</feature>
<dbReference type="PANTHER" id="PTHR34819:SF3">
    <property type="entry name" value="CELL SURFACE PROTEIN"/>
    <property type="match status" value="1"/>
</dbReference>
<evidence type="ECO:0000259" key="3">
    <source>
        <dbReference type="Pfam" id="PF01345"/>
    </source>
</evidence>
<feature type="region of interest" description="Disordered" evidence="1">
    <location>
        <begin position="1964"/>
        <end position="1987"/>
    </location>
</feature>
<dbReference type="EMBL" id="CXSU01000004">
    <property type="protein sequence ID" value="CTQ48080.1"/>
    <property type="molecule type" value="Genomic_DNA"/>
</dbReference>
<feature type="domain" description="DUF7507" evidence="4">
    <location>
        <begin position="696"/>
        <end position="793"/>
    </location>
</feature>
<accession>A0A0M6YDM1</accession>
<feature type="domain" description="DUF7507" evidence="4">
    <location>
        <begin position="583"/>
        <end position="683"/>
    </location>
</feature>
<dbReference type="InterPro" id="IPR051172">
    <property type="entry name" value="Chlamydia_OmcB"/>
</dbReference>
<feature type="domain" description="DUF7507" evidence="4">
    <location>
        <begin position="2621"/>
        <end position="2735"/>
    </location>
</feature>
<protein>
    <recommendedName>
        <fullName evidence="7">DUF11 domain-containing protein</fullName>
    </recommendedName>
</protein>
<proteinExistence type="predicted"/>
<dbReference type="OrthoDB" id="9773411at2"/>
<feature type="domain" description="DUF7507" evidence="4">
    <location>
        <begin position="1990"/>
        <end position="2094"/>
    </location>
</feature>
<feature type="domain" description="DUF7507" evidence="4">
    <location>
        <begin position="2755"/>
        <end position="2867"/>
    </location>
</feature>
<feature type="domain" description="DUF7507" evidence="4">
    <location>
        <begin position="2993"/>
        <end position="3106"/>
    </location>
</feature>
<reference evidence="5 6" key="1">
    <citation type="submission" date="2015-07" db="EMBL/GenBank/DDBJ databases">
        <authorList>
            <person name="Noorani M."/>
        </authorList>
    </citation>
    <scope>NUCLEOTIDE SEQUENCE [LARGE SCALE GENOMIC DNA]</scope>
    <source>
        <strain evidence="5 6">CECT 7802</strain>
    </source>
</reference>
<gene>
    <name evidence="5" type="ORF">JDO7802_00081</name>
</gene>
<feature type="domain" description="DUF7507" evidence="4">
    <location>
        <begin position="2230"/>
        <end position="2337"/>
    </location>
</feature>
<feature type="domain" description="DUF7507" evidence="4">
    <location>
        <begin position="3598"/>
        <end position="3706"/>
    </location>
</feature>